<proteinExistence type="predicted"/>
<sequence length="185" mass="21827">MKTYGKKLLEYLLIKRYLNNQYKTEIFNKYRFIFIEDKNTLKLSMDLFDQDKKWVEEPINPTCGQARKLAAKECTCRFASNVKYSEEIIKEIMKEIAKFMEVDFLLLELDDENDGIYLIILENQVVSISLTFPNRSDEEHKHIALVDFLDNTNIALNNAIVEKFDNICNMTEQLNVLSAQYMEKI</sequence>
<dbReference type="Proteomes" id="UP000218113">
    <property type="component" value="Unassembled WGS sequence"/>
</dbReference>
<accession>A0A2A4TCV2</accession>
<name>A0A2A4TCV2_9DELT</name>
<dbReference type="EMBL" id="NVSR01000001">
    <property type="protein sequence ID" value="PCI30955.1"/>
    <property type="molecule type" value="Genomic_DNA"/>
</dbReference>
<comment type="caution">
    <text evidence="1">The sequence shown here is derived from an EMBL/GenBank/DDBJ whole genome shotgun (WGS) entry which is preliminary data.</text>
</comment>
<organism evidence="1 2">
    <name type="scientific">SAR324 cluster bacterium</name>
    <dbReference type="NCBI Taxonomy" id="2024889"/>
    <lineage>
        <taxon>Bacteria</taxon>
        <taxon>Deltaproteobacteria</taxon>
        <taxon>SAR324 cluster</taxon>
    </lineage>
</organism>
<reference evidence="2" key="1">
    <citation type="submission" date="2017-08" db="EMBL/GenBank/DDBJ databases">
        <title>A dynamic microbial community with high functional redundancy inhabits the cold, oxic subseafloor aquifer.</title>
        <authorList>
            <person name="Tully B.J."/>
            <person name="Wheat C.G."/>
            <person name="Glazer B.T."/>
            <person name="Huber J.A."/>
        </authorList>
    </citation>
    <scope>NUCLEOTIDE SEQUENCE [LARGE SCALE GENOMIC DNA]</scope>
</reference>
<evidence type="ECO:0000313" key="2">
    <source>
        <dbReference type="Proteomes" id="UP000218113"/>
    </source>
</evidence>
<dbReference type="AlphaFoldDB" id="A0A2A4TCV2"/>
<protein>
    <submittedName>
        <fullName evidence="1">Uncharacterized protein</fullName>
    </submittedName>
</protein>
<evidence type="ECO:0000313" key="1">
    <source>
        <dbReference type="EMBL" id="PCI30955.1"/>
    </source>
</evidence>
<gene>
    <name evidence="1" type="ORF">COB67_00430</name>
</gene>